<dbReference type="AlphaFoldDB" id="A0AA39ZQS5"/>
<comment type="caution">
    <text evidence="1">The sequence shown here is derived from an EMBL/GenBank/DDBJ whole genome shotgun (WGS) entry which is preliminary data.</text>
</comment>
<name>A0AA39ZQS5_9PEZI</name>
<keyword evidence="2" id="KW-1185">Reference proteome</keyword>
<sequence>MADPLSIVTGVGGLLSLTGRTSSPLHKLYRGLKNGPELIIVLSNEVYDLSLVLDRVASAKDTLERLDPVENAVFITALSTQLEKAKDVLVKLSGLATVLAKRKRSTQRVKWTLHESKAAALKDEVRNVRVRINEITMSARIELELRTVSTNVLDSQVMTIAQEATRSIRQPIIILRVQHNQQACIPILA</sequence>
<protein>
    <recommendedName>
        <fullName evidence="3">Fungal N-terminal domain-containing protein</fullName>
    </recommendedName>
</protein>
<gene>
    <name evidence="1" type="ORF">B0T26DRAFT_681989</name>
</gene>
<dbReference type="EMBL" id="JAUIRO010000009">
    <property type="protein sequence ID" value="KAK0701888.1"/>
    <property type="molecule type" value="Genomic_DNA"/>
</dbReference>
<dbReference type="RefSeq" id="XP_060289552.1">
    <property type="nucleotide sequence ID" value="XM_060440706.1"/>
</dbReference>
<evidence type="ECO:0008006" key="3">
    <source>
        <dbReference type="Google" id="ProtNLM"/>
    </source>
</evidence>
<organism evidence="1 2">
    <name type="scientific">Lasiosphaeria miniovina</name>
    <dbReference type="NCBI Taxonomy" id="1954250"/>
    <lineage>
        <taxon>Eukaryota</taxon>
        <taxon>Fungi</taxon>
        <taxon>Dikarya</taxon>
        <taxon>Ascomycota</taxon>
        <taxon>Pezizomycotina</taxon>
        <taxon>Sordariomycetes</taxon>
        <taxon>Sordariomycetidae</taxon>
        <taxon>Sordariales</taxon>
        <taxon>Lasiosphaeriaceae</taxon>
        <taxon>Lasiosphaeria</taxon>
    </lineage>
</organism>
<reference evidence="1" key="1">
    <citation type="submission" date="2023-06" db="EMBL/GenBank/DDBJ databases">
        <title>Genome-scale phylogeny and comparative genomics of the fungal order Sordariales.</title>
        <authorList>
            <consortium name="Lawrence Berkeley National Laboratory"/>
            <person name="Hensen N."/>
            <person name="Bonometti L."/>
            <person name="Westerberg I."/>
            <person name="Brannstrom I.O."/>
            <person name="Guillou S."/>
            <person name="Cros-Aarteil S."/>
            <person name="Calhoun S."/>
            <person name="Haridas S."/>
            <person name="Kuo A."/>
            <person name="Mondo S."/>
            <person name="Pangilinan J."/>
            <person name="Riley R."/>
            <person name="LaButti K."/>
            <person name="Andreopoulos B."/>
            <person name="Lipzen A."/>
            <person name="Chen C."/>
            <person name="Yanf M."/>
            <person name="Daum C."/>
            <person name="Ng V."/>
            <person name="Clum A."/>
            <person name="Steindorff A."/>
            <person name="Ohm R."/>
            <person name="Martin F."/>
            <person name="Silar P."/>
            <person name="Natvig D."/>
            <person name="Lalanne C."/>
            <person name="Gautier V."/>
            <person name="Ament-velasquez S.L."/>
            <person name="Kruys A."/>
            <person name="Hutchinson M.I."/>
            <person name="Powell A.J."/>
            <person name="Barry K."/>
            <person name="Miller A.N."/>
            <person name="Grigoriev I.V."/>
            <person name="Debuchy R."/>
            <person name="Gladieux P."/>
            <person name="Thoren M.H."/>
            <person name="Johannesson H."/>
        </authorList>
    </citation>
    <scope>NUCLEOTIDE SEQUENCE</scope>
    <source>
        <strain evidence="1">SMH2392-1A</strain>
    </source>
</reference>
<dbReference type="Proteomes" id="UP001172101">
    <property type="component" value="Unassembled WGS sequence"/>
</dbReference>
<evidence type="ECO:0000313" key="2">
    <source>
        <dbReference type="Proteomes" id="UP001172101"/>
    </source>
</evidence>
<evidence type="ECO:0000313" key="1">
    <source>
        <dbReference type="EMBL" id="KAK0701888.1"/>
    </source>
</evidence>
<accession>A0AA39ZQS5</accession>
<dbReference type="GeneID" id="85323976"/>
<proteinExistence type="predicted"/>